<keyword evidence="3" id="KW-1185">Reference proteome</keyword>
<name>A0A9P1I9L4_9PELO</name>
<protein>
    <submittedName>
        <fullName evidence="2">Uncharacterized protein</fullName>
    </submittedName>
</protein>
<dbReference type="PANTHER" id="PTHR43658:SF8">
    <property type="entry name" value="17-BETA-HYDROXYSTEROID DEHYDROGENASE 14-RELATED"/>
    <property type="match status" value="1"/>
</dbReference>
<organism evidence="2 3">
    <name type="scientific">Caenorhabditis angaria</name>
    <dbReference type="NCBI Taxonomy" id="860376"/>
    <lineage>
        <taxon>Eukaryota</taxon>
        <taxon>Metazoa</taxon>
        <taxon>Ecdysozoa</taxon>
        <taxon>Nematoda</taxon>
        <taxon>Chromadorea</taxon>
        <taxon>Rhabditida</taxon>
        <taxon>Rhabditina</taxon>
        <taxon>Rhabditomorpha</taxon>
        <taxon>Rhabditoidea</taxon>
        <taxon>Rhabditidae</taxon>
        <taxon>Peloderinae</taxon>
        <taxon>Caenorhabditis</taxon>
    </lineage>
</organism>
<proteinExistence type="predicted"/>
<dbReference type="GO" id="GO:0005739">
    <property type="term" value="C:mitochondrion"/>
    <property type="evidence" value="ECO:0007669"/>
    <property type="project" value="TreeGrafter"/>
</dbReference>
<dbReference type="CDD" id="cd05369">
    <property type="entry name" value="TER_DECR_SDR_a"/>
    <property type="match status" value="1"/>
</dbReference>
<dbReference type="AlphaFoldDB" id="A0A9P1I9L4"/>
<dbReference type="OrthoDB" id="1888931at2759"/>
<sequence length="311" mass="32828">MASCPDANKYFPIKKSVALPAGTLKGKIALVTGGGTGLGKAIATTFATLGASVAIAARRVNVLEETAKEIRQLTGGICEPFHLDVKDPAKVTKTFDEVTAKFGKHPDILINNAAGNFIMATERLSPNAYGTIVDIVLKGTLHVTTELGRRCIKSKTGASVVSITTPYARSGAPFVVPSAVSKAGVETMTKSLANEWAKYGLRFNAVAPGPVPTKGAFGRLGLGSVEDTANIFKEAVPAGRAGTPEEVANLVAFISSDFMSWMSGAIIDLDGAQQYMHHGSSMGEYLHDLDEEGWKETENTIRGRTGKKSKL</sequence>
<dbReference type="PANTHER" id="PTHR43658">
    <property type="entry name" value="SHORT-CHAIN DEHYDROGENASE/REDUCTASE"/>
    <property type="match status" value="1"/>
</dbReference>
<dbReference type="FunFam" id="3.40.50.720:FF:000084">
    <property type="entry name" value="Short-chain dehydrogenase reductase"/>
    <property type="match status" value="1"/>
</dbReference>
<dbReference type="SUPFAM" id="SSF51735">
    <property type="entry name" value="NAD(P)-binding Rossmann-fold domains"/>
    <property type="match status" value="1"/>
</dbReference>
<reference evidence="2" key="1">
    <citation type="submission" date="2022-11" db="EMBL/GenBank/DDBJ databases">
        <authorList>
            <person name="Kikuchi T."/>
        </authorList>
    </citation>
    <scope>NUCLEOTIDE SEQUENCE</scope>
    <source>
        <strain evidence="2">PS1010</strain>
    </source>
</reference>
<comment type="caution">
    <text evidence="2">The sequence shown here is derived from an EMBL/GenBank/DDBJ whole genome shotgun (WGS) entry which is preliminary data.</text>
</comment>
<dbReference type="Gene3D" id="3.40.50.720">
    <property type="entry name" value="NAD(P)-binding Rossmann-like Domain"/>
    <property type="match status" value="1"/>
</dbReference>
<gene>
    <name evidence="2" type="ORF">CAMP_LOCUS3415</name>
</gene>
<dbReference type="Pfam" id="PF13561">
    <property type="entry name" value="adh_short_C2"/>
    <property type="match status" value="1"/>
</dbReference>
<evidence type="ECO:0000313" key="2">
    <source>
        <dbReference type="EMBL" id="CAI5440778.1"/>
    </source>
</evidence>
<dbReference type="InterPro" id="IPR002347">
    <property type="entry name" value="SDR_fam"/>
</dbReference>
<keyword evidence="1" id="KW-0560">Oxidoreductase</keyword>
<dbReference type="PRINTS" id="PR00081">
    <property type="entry name" value="GDHRDH"/>
</dbReference>
<dbReference type="GO" id="GO:0008670">
    <property type="term" value="F:2,4-dienoyl-CoA reductase (NADPH) activity"/>
    <property type="evidence" value="ECO:0007669"/>
    <property type="project" value="TreeGrafter"/>
</dbReference>
<dbReference type="InterPro" id="IPR036291">
    <property type="entry name" value="NAD(P)-bd_dom_sf"/>
</dbReference>
<evidence type="ECO:0000313" key="3">
    <source>
        <dbReference type="Proteomes" id="UP001152747"/>
    </source>
</evidence>
<dbReference type="GO" id="GO:0006635">
    <property type="term" value="P:fatty acid beta-oxidation"/>
    <property type="evidence" value="ECO:0007669"/>
    <property type="project" value="TreeGrafter"/>
</dbReference>
<dbReference type="EMBL" id="CANHGI010000002">
    <property type="protein sequence ID" value="CAI5440778.1"/>
    <property type="molecule type" value="Genomic_DNA"/>
</dbReference>
<evidence type="ECO:0000256" key="1">
    <source>
        <dbReference type="ARBA" id="ARBA00023002"/>
    </source>
</evidence>
<accession>A0A9P1I9L4</accession>
<dbReference type="Proteomes" id="UP001152747">
    <property type="component" value="Unassembled WGS sequence"/>
</dbReference>